<evidence type="ECO:0000256" key="8">
    <source>
        <dbReference type="ARBA" id="ARBA00048090"/>
    </source>
</evidence>
<dbReference type="PANTHER" id="PTHR43442">
    <property type="entry name" value="GLUCONOKINASE-RELATED"/>
    <property type="match status" value="1"/>
</dbReference>
<comment type="pathway">
    <text evidence="1">Carbohydrate acid metabolism.</text>
</comment>
<dbReference type="EMBL" id="CP139960">
    <property type="protein sequence ID" value="WQD38177.1"/>
    <property type="molecule type" value="Genomic_DNA"/>
</dbReference>
<evidence type="ECO:0000313" key="10">
    <source>
        <dbReference type="EMBL" id="WQD38177.1"/>
    </source>
</evidence>
<organism evidence="10 11">
    <name type="scientific">Niabella yanshanensis</name>
    <dbReference type="NCBI Taxonomy" id="577386"/>
    <lineage>
        <taxon>Bacteria</taxon>
        <taxon>Pseudomonadati</taxon>
        <taxon>Bacteroidota</taxon>
        <taxon>Chitinophagia</taxon>
        <taxon>Chitinophagales</taxon>
        <taxon>Chitinophagaceae</taxon>
        <taxon>Niabella</taxon>
    </lineage>
</organism>
<dbReference type="Gene3D" id="3.40.50.300">
    <property type="entry name" value="P-loop containing nucleotide triphosphate hydrolases"/>
    <property type="match status" value="1"/>
</dbReference>
<keyword evidence="6 9" id="KW-0418">Kinase</keyword>
<protein>
    <recommendedName>
        <fullName evidence="3 9">Gluconokinase</fullName>
        <ecNumber evidence="3 9">2.7.1.12</ecNumber>
    </recommendedName>
</protein>
<dbReference type="NCBIfam" id="TIGR01313">
    <property type="entry name" value="therm_gnt_kin"/>
    <property type="match status" value="1"/>
</dbReference>
<comment type="similarity">
    <text evidence="2 9">Belongs to the gluconokinase GntK/GntV family.</text>
</comment>
<dbReference type="SUPFAM" id="SSF52540">
    <property type="entry name" value="P-loop containing nucleoside triphosphate hydrolases"/>
    <property type="match status" value="1"/>
</dbReference>
<name>A0ABZ0W9H9_9BACT</name>
<evidence type="ECO:0000256" key="4">
    <source>
        <dbReference type="ARBA" id="ARBA00022679"/>
    </source>
</evidence>
<dbReference type="EC" id="2.7.1.12" evidence="3 9"/>
<evidence type="ECO:0000256" key="2">
    <source>
        <dbReference type="ARBA" id="ARBA00008420"/>
    </source>
</evidence>
<keyword evidence="4 9" id="KW-0808">Transferase</keyword>
<accession>A0ABZ0W9H9</accession>
<dbReference type="CDD" id="cd02021">
    <property type="entry name" value="GntK"/>
    <property type="match status" value="1"/>
</dbReference>
<gene>
    <name evidence="10" type="ORF">U0035_21135</name>
</gene>
<dbReference type="InterPro" id="IPR006001">
    <property type="entry name" value="Therm_gnt_kin"/>
</dbReference>
<dbReference type="Pfam" id="PF13671">
    <property type="entry name" value="AAA_33"/>
    <property type="match status" value="1"/>
</dbReference>
<evidence type="ECO:0000256" key="3">
    <source>
        <dbReference type="ARBA" id="ARBA00012054"/>
    </source>
</evidence>
<keyword evidence="11" id="KW-1185">Reference proteome</keyword>
<dbReference type="PANTHER" id="PTHR43442:SF3">
    <property type="entry name" value="GLUCONOKINASE-RELATED"/>
    <property type="match status" value="1"/>
</dbReference>
<keyword evidence="7 9" id="KW-0067">ATP-binding</keyword>
<proteinExistence type="inferred from homology"/>
<evidence type="ECO:0000313" key="11">
    <source>
        <dbReference type="Proteomes" id="UP001325680"/>
    </source>
</evidence>
<dbReference type="Proteomes" id="UP001325680">
    <property type="component" value="Chromosome"/>
</dbReference>
<evidence type="ECO:0000256" key="1">
    <source>
        <dbReference type="ARBA" id="ARBA00004761"/>
    </source>
</evidence>
<evidence type="ECO:0000256" key="5">
    <source>
        <dbReference type="ARBA" id="ARBA00022741"/>
    </source>
</evidence>
<reference evidence="10 11" key="1">
    <citation type="submission" date="2023-12" db="EMBL/GenBank/DDBJ databases">
        <title>Genome sequencing and assembly of bacterial species from a model synthetic community.</title>
        <authorList>
            <person name="Hogle S.L."/>
        </authorList>
    </citation>
    <scope>NUCLEOTIDE SEQUENCE [LARGE SCALE GENOMIC DNA]</scope>
    <source>
        <strain evidence="10 11">HAMBI_3031</strain>
    </source>
</reference>
<dbReference type="GO" id="GO:0046316">
    <property type="term" value="F:gluconokinase activity"/>
    <property type="evidence" value="ECO:0007669"/>
    <property type="project" value="UniProtKB-EC"/>
</dbReference>
<sequence length="169" mass="18614">MLAPVLIVMGVSGSGKSSVGKAIADEQKRVFIDGDDLHPQANINKMSKGIPLTDADRQGWLDTIVTGAKTMIRRGKAGVMTCSALKRQYRDRLRSGISSVKFLYLKASYEKVSQQSGARQGHFMPVSLLRSQFDLLQEPDETEEDVITVEVQESLEATIAIALKELVYK</sequence>
<evidence type="ECO:0000256" key="6">
    <source>
        <dbReference type="ARBA" id="ARBA00022777"/>
    </source>
</evidence>
<evidence type="ECO:0000256" key="9">
    <source>
        <dbReference type="RuleBase" id="RU363066"/>
    </source>
</evidence>
<dbReference type="InterPro" id="IPR027417">
    <property type="entry name" value="P-loop_NTPase"/>
</dbReference>
<evidence type="ECO:0000256" key="7">
    <source>
        <dbReference type="ARBA" id="ARBA00022840"/>
    </source>
</evidence>
<keyword evidence="5 9" id="KW-0547">Nucleotide-binding</keyword>
<comment type="catalytic activity">
    <reaction evidence="8 9">
        <text>D-gluconate + ATP = 6-phospho-D-gluconate + ADP + H(+)</text>
        <dbReference type="Rhea" id="RHEA:19433"/>
        <dbReference type="ChEBI" id="CHEBI:15378"/>
        <dbReference type="ChEBI" id="CHEBI:18391"/>
        <dbReference type="ChEBI" id="CHEBI:30616"/>
        <dbReference type="ChEBI" id="CHEBI:58759"/>
        <dbReference type="ChEBI" id="CHEBI:456216"/>
        <dbReference type="EC" id="2.7.1.12"/>
    </reaction>
</comment>